<dbReference type="Proteomes" id="UP000824469">
    <property type="component" value="Unassembled WGS sequence"/>
</dbReference>
<evidence type="ECO:0000313" key="2">
    <source>
        <dbReference type="Proteomes" id="UP000824469"/>
    </source>
</evidence>
<evidence type="ECO:0000313" key="1">
    <source>
        <dbReference type="EMBL" id="KAH9309058.1"/>
    </source>
</evidence>
<reference evidence="1 2" key="1">
    <citation type="journal article" date="2021" name="Nat. Plants">
        <title>The Taxus genome provides insights into paclitaxel biosynthesis.</title>
        <authorList>
            <person name="Xiong X."/>
            <person name="Gou J."/>
            <person name="Liao Q."/>
            <person name="Li Y."/>
            <person name="Zhou Q."/>
            <person name="Bi G."/>
            <person name="Li C."/>
            <person name="Du R."/>
            <person name="Wang X."/>
            <person name="Sun T."/>
            <person name="Guo L."/>
            <person name="Liang H."/>
            <person name="Lu P."/>
            <person name="Wu Y."/>
            <person name="Zhang Z."/>
            <person name="Ro D.K."/>
            <person name="Shang Y."/>
            <person name="Huang S."/>
            <person name="Yan J."/>
        </authorList>
    </citation>
    <scope>NUCLEOTIDE SEQUENCE [LARGE SCALE GENOMIC DNA]</scope>
    <source>
        <strain evidence="1">Ta-2019</strain>
    </source>
</reference>
<feature type="non-terminal residue" evidence="1">
    <location>
        <position position="1"/>
    </location>
</feature>
<dbReference type="AlphaFoldDB" id="A0AA38FUR0"/>
<keyword evidence="2" id="KW-1185">Reference proteome</keyword>
<gene>
    <name evidence="1" type="ORF">KI387_036969</name>
</gene>
<protein>
    <submittedName>
        <fullName evidence="1">Uncharacterized protein</fullName>
    </submittedName>
</protein>
<comment type="caution">
    <text evidence="1">The sequence shown here is derived from an EMBL/GenBank/DDBJ whole genome shotgun (WGS) entry which is preliminary data.</text>
</comment>
<sequence>LKAYREDLFQHEIPLETNSKPFRQKQRLIDTLLYMKMWDELKQLKEGGIIQPI</sequence>
<accession>A0AA38FUR0</accession>
<dbReference type="EMBL" id="JAHRHJ020000007">
    <property type="protein sequence ID" value="KAH9309058.1"/>
    <property type="molecule type" value="Genomic_DNA"/>
</dbReference>
<proteinExistence type="predicted"/>
<name>A0AA38FUR0_TAXCH</name>
<feature type="non-terminal residue" evidence="1">
    <location>
        <position position="53"/>
    </location>
</feature>
<organism evidence="1 2">
    <name type="scientific">Taxus chinensis</name>
    <name type="common">Chinese yew</name>
    <name type="synonym">Taxus wallichiana var. chinensis</name>
    <dbReference type="NCBI Taxonomy" id="29808"/>
    <lineage>
        <taxon>Eukaryota</taxon>
        <taxon>Viridiplantae</taxon>
        <taxon>Streptophyta</taxon>
        <taxon>Embryophyta</taxon>
        <taxon>Tracheophyta</taxon>
        <taxon>Spermatophyta</taxon>
        <taxon>Pinopsida</taxon>
        <taxon>Pinidae</taxon>
        <taxon>Conifers II</taxon>
        <taxon>Cupressales</taxon>
        <taxon>Taxaceae</taxon>
        <taxon>Taxus</taxon>
    </lineage>
</organism>